<feature type="region of interest" description="Disordered" evidence="1">
    <location>
        <begin position="280"/>
        <end position="311"/>
    </location>
</feature>
<dbReference type="GO" id="GO:0003677">
    <property type="term" value="F:DNA binding"/>
    <property type="evidence" value="ECO:0007669"/>
    <property type="project" value="UniProtKB-KW"/>
</dbReference>
<dbReference type="AlphaFoldDB" id="A0A1I3CWM4"/>
<evidence type="ECO:0000259" key="2">
    <source>
        <dbReference type="SMART" id="SM01043"/>
    </source>
</evidence>
<dbReference type="SMART" id="SM01043">
    <property type="entry name" value="BTAD"/>
    <property type="match status" value="1"/>
</dbReference>
<reference evidence="3 4" key="1">
    <citation type="submission" date="2016-10" db="EMBL/GenBank/DDBJ databases">
        <authorList>
            <person name="de Groot N.N."/>
        </authorList>
    </citation>
    <scope>NUCLEOTIDE SEQUENCE [LARGE SCALE GENOMIC DNA]</scope>
    <source>
        <strain evidence="3 4">CGMCC 1.11030</strain>
    </source>
</reference>
<dbReference type="Proteomes" id="UP000199377">
    <property type="component" value="Unassembled WGS sequence"/>
</dbReference>
<accession>A0A1I3CWM4</accession>
<dbReference type="InterPro" id="IPR011990">
    <property type="entry name" value="TPR-like_helical_dom_sf"/>
</dbReference>
<name>A0A1I3CWM4_9RHOB</name>
<evidence type="ECO:0000256" key="1">
    <source>
        <dbReference type="SAM" id="MobiDB-lite"/>
    </source>
</evidence>
<sequence length="724" mass="79935">MVTEGGPLALNVLLHPPAAAEAARLQIRMLGAPALMFEGRSLRVVNRKLLCMLGYLALDEGRSDSRERLVGLLWSESDEKHARGSLRQVVTALRRITGELGFEGFETDRSHVTLDPARFRADVTDVLDQLGPDRIHPLLLATEDLPQTLMAGCEDVDPAFAGWLLVRRETLRNQIQQGLMSALEQAAPDGRAERELARALLRLDPTQELAARRLMENLARGGDVPGALTVYNALWDVLGDEHDIEPAEPTRDLVARIKNGEVPEPGAGLGPGARILAAAGTRSREAPAPREGRPGEVAPGEPRPSEARRRLLAPPRLPPLLVVARFELRGEDADAQMMLDGFRHSLIGSLVRFREWQVAESDAPVARAEGPDAPARSRFGIRATAEKLGAEGLRVALTIRDLDSGVFVWSQSFALTYETWTLRQEELLRHATIALNVNLSADRLRRTAHLPEITASLHDLWLRGQSLILQFNAASWEEADKLLTEVTELAPEFAPAFSSRVQLGNTSHISRPGVYRSEALHARTLELAQKAVALDPLDSRAQLALGWALAYNHRWEHALMNFELARELNGHDPWTMTSVAQAWAVAGRHGDAMDLAGQALEATPLPNHTRWGYHAAIRFFAGDYEGALEAARIAGDTHPNNGGWRAASLAHLGRTAEARAEARKLLEVLSQRWWGDVPATPRNMARWVLQVFPWRQDLEWKRLRDGLRIAGLPVAKLPMRDVGP</sequence>
<dbReference type="EMBL" id="FOQH01000002">
    <property type="protein sequence ID" value="SFH78944.1"/>
    <property type="molecule type" value="Genomic_DNA"/>
</dbReference>
<dbReference type="GO" id="GO:0006355">
    <property type="term" value="P:regulation of DNA-templated transcription"/>
    <property type="evidence" value="ECO:0007669"/>
    <property type="project" value="InterPro"/>
</dbReference>
<dbReference type="Gene3D" id="1.25.40.10">
    <property type="entry name" value="Tetratricopeptide repeat domain"/>
    <property type="match status" value="2"/>
</dbReference>
<gene>
    <name evidence="3" type="ORF">SAMN05216258_102257</name>
</gene>
<dbReference type="PANTHER" id="PTHR35807">
    <property type="entry name" value="TRANSCRIPTIONAL REGULATOR REDD-RELATED"/>
    <property type="match status" value="1"/>
</dbReference>
<dbReference type="InterPro" id="IPR005158">
    <property type="entry name" value="BTAD"/>
</dbReference>
<evidence type="ECO:0000313" key="4">
    <source>
        <dbReference type="Proteomes" id="UP000199377"/>
    </source>
</evidence>
<feature type="domain" description="Bacterial transcriptional activator" evidence="2">
    <location>
        <begin position="114"/>
        <end position="258"/>
    </location>
</feature>
<dbReference type="SUPFAM" id="SSF48452">
    <property type="entry name" value="TPR-like"/>
    <property type="match status" value="2"/>
</dbReference>
<organism evidence="3 4">
    <name type="scientific">Albimonas pacifica</name>
    <dbReference type="NCBI Taxonomy" id="1114924"/>
    <lineage>
        <taxon>Bacteria</taxon>
        <taxon>Pseudomonadati</taxon>
        <taxon>Pseudomonadota</taxon>
        <taxon>Alphaproteobacteria</taxon>
        <taxon>Rhodobacterales</taxon>
        <taxon>Paracoccaceae</taxon>
        <taxon>Albimonas</taxon>
    </lineage>
</organism>
<feature type="compositionally biased region" description="Basic and acidic residues" evidence="1">
    <location>
        <begin position="282"/>
        <end position="294"/>
    </location>
</feature>
<protein>
    <submittedName>
        <fullName evidence="3">DNA-binding transcriptional activator of the SARP family</fullName>
    </submittedName>
</protein>
<dbReference type="InterPro" id="IPR016032">
    <property type="entry name" value="Sig_transdc_resp-reg_C-effctor"/>
</dbReference>
<evidence type="ECO:0000313" key="3">
    <source>
        <dbReference type="EMBL" id="SFH78944.1"/>
    </source>
</evidence>
<dbReference type="SUPFAM" id="SSF46894">
    <property type="entry name" value="C-terminal effector domain of the bipartite response regulators"/>
    <property type="match status" value="1"/>
</dbReference>
<keyword evidence="4" id="KW-1185">Reference proteome</keyword>
<dbReference type="InterPro" id="IPR051677">
    <property type="entry name" value="AfsR-DnrI-RedD_regulator"/>
</dbReference>
<dbReference type="Pfam" id="PF03704">
    <property type="entry name" value="BTAD"/>
    <property type="match status" value="1"/>
</dbReference>
<keyword evidence="3" id="KW-0238">DNA-binding</keyword>
<dbReference type="STRING" id="1114924.SAMN05216258_102257"/>
<proteinExistence type="predicted"/>